<feature type="signal peptide" evidence="6">
    <location>
        <begin position="1"/>
        <end position="20"/>
    </location>
</feature>
<dbReference type="SUPFAM" id="SSF54060">
    <property type="entry name" value="His-Me finger endonucleases"/>
    <property type="match status" value="1"/>
</dbReference>
<gene>
    <name evidence="8" type="primary">HaOG203247</name>
    <name evidence="8" type="ORF">B5X24_HaOG203247</name>
</gene>
<evidence type="ECO:0000259" key="7">
    <source>
        <dbReference type="SMART" id="SM00892"/>
    </source>
</evidence>
<keyword evidence="5" id="KW-0479">Metal-binding</keyword>
<evidence type="ECO:0000256" key="4">
    <source>
        <dbReference type="PIRSR" id="PIRSR640255-1"/>
    </source>
</evidence>
<reference evidence="8 9" key="1">
    <citation type="journal article" date="2017" name="BMC Biol.">
        <title>Genomic innovations, transcriptional plasticity and gene loss underlying the evolution and divergence of two highly polyphagous and invasive Helicoverpa pest species.</title>
        <authorList>
            <person name="Pearce S.L."/>
            <person name="Clarke D.F."/>
            <person name="East P.D."/>
            <person name="Elfekih S."/>
            <person name="Gordon K.H."/>
            <person name="Jermiin L.S."/>
            <person name="McGaughran A."/>
            <person name="Oakeshott J.G."/>
            <person name="Papanikolaou A."/>
            <person name="Perera O.P."/>
            <person name="Rane R.V."/>
            <person name="Richards S."/>
            <person name="Tay W.T."/>
            <person name="Walsh T.K."/>
            <person name="Anderson A."/>
            <person name="Anderson C.J."/>
            <person name="Asgari S."/>
            <person name="Board P.G."/>
            <person name="Bretschneider A."/>
            <person name="Campbell P.M."/>
            <person name="Chertemps T."/>
            <person name="Christeller J.T."/>
            <person name="Coppin C.W."/>
            <person name="Downes S.J."/>
            <person name="Duan G."/>
            <person name="Farnsworth C.A."/>
            <person name="Good R.T."/>
            <person name="Han L.B."/>
            <person name="Han Y.C."/>
            <person name="Hatje K."/>
            <person name="Horne I."/>
            <person name="Huang Y.P."/>
            <person name="Hughes D.S."/>
            <person name="Jacquin-Joly E."/>
            <person name="James W."/>
            <person name="Jhangiani S."/>
            <person name="Kollmar M."/>
            <person name="Kuwar S.S."/>
            <person name="Li S."/>
            <person name="Liu N.Y."/>
            <person name="Maibeche M.T."/>
            <person name="Miller J.R."/>
            <person name="Montagne N."/>
            <person name="Perry T."/>
            <person name="Qu J."/>
            <person name="Song S.V."/>
            <person name="Sutton G.G."/>
            <person name="Vogel H."/>
            <person name="Walenz B.P."/>
            <person name="Xu W."/>
            <person name="Zhang H.J."/>
            <person name="Zou Z."/>
            <person name="Batterham P."/>
            <person name="Edwards O.R."/>
            <person name="Feyereisen R."/>
            <person name="Gibbs R.A."/>
            <person name="Heckel D.G."/>
            <person name="McGrath A."/>
            <person name="Robin C."/>
            <person name="Scherer S.E."/>
            <person name="Worley K.C."/>
            <person name="Wu Y.D."/>
        </authorList>
    </citation>
    <scope>NUCLEOTIDE SEQUENCE [LARGE SCALE GENOMIC DNA]</scope>
    <source>
        <strain evidence="8">Harm_GR_Male_#8</strain>
        <tissue evidence="8">Whole organism</tissue>
    </source>
</reference>
<feature type="chain" id="PRO_5015980958" description="DNA/RNA non-specific endonuclease/pyrophosphatase/phosphodiesterase domain-containing protein" evidence="6">
    <location>
        <begin position="21"/>
        <end position="403"/>
    </location>
</feature>
<dbReference type="Proteomes" id="UP000249218">
    <property type="component" value="Unassembled WGS sequence"/>
</dbReference>
<dbReference type="Pfam" id="PF01223">
    <property type="entry name" value="Endonuclease_NS"/>
    <property type="match status" value="1"/>
</dbReference>
<evidence type="ECO:0000313" key="8">
    <source>
        <dbReference type="EMBL" id="PZC77534.1"/>
    </source>
</evidence>
<feature type="domain" description="DNA/RNA non-specific endonuclease/pyrophosphatase/phosphodiesterase" evidence="7">
    <location>
        <begin position="143"/>
        <end position="386"/>
    </location>
</feature>
<dbReference type="OrthoDB" id="5960141at2759"/>
<keyword evidence="6" id="KW-0732">Signal</keyword>
<dbReference type="PANTHER" id="PTHR13966">
    <property type="entry name" value="ENDONUCLEASE RELATED"/>
    <property type="match status" value="1"/>
</dbReference>
<evidence type="ECO:0000256" key="1">
    <source>
        <dbReference type="ARBA" id="ARBA00010052"/>
    </source>
</evidence>
<feature type="binding site" evidence="5">
    <location>
        <position position="257"/>
    </location>
    <ligand>
        <name>Mg(2+)</name>
        <dbReference type="ChEBI" id="CHEBI:18420"/>
        <note>catalytic</note>
    </ligand>
</feature>
<dbReference type="PANTHER" id="PTHR13966:SF19">
    <property type="entry name" value="NUCLEASE EXOG, MITOCHONDRIAL"/>
    <property type="match status" value="1"/>
</dbReference>
<dbReference type="GO" id="GO:0006309">
    <property type="term" value="P:apoptotic DNA fragmentation"/>
    <property type="evidence" value="ECO:0007669"/>
    <property type="project" value="TreeGrafter"/>
</dbReference>
<organism evidence="8 9">
    <name type="scientific">Helicoverpa armigera</name>
    <name type="common">Cotton bollworm</name>
    <name type="synonym">Heliothis armigera</name>
    <dbReference type="NCBI Taxonomy" id="29058"/>
    <lineage>
        <taxon>Eukaryota</taxon>
        <taxon>Metazoa</taxon>
        <taxon>Ecdysozoa</taxon>
        <taxon>Arthropoda</taxon>
        <taxon>Hexapoda</taxon>
        <taxon>Insecta</taxon>
        <taxon>Pterygota</taxon>
        <taxon>Neoptera</taxon>
        <taxon>Endopterygota</taxon>
        <taxon>Lepidoptera</taxon>
        <taxon>Glossata</taxon>
        <taxon>Ditrysia</taxon>
        <taxon>Noctuoidea</taxon>
        <taxon>Noctuidae</taxon>
        <taxon>Heliothinae</taxon>
        <taxon>Helicoverpa</taxon>
    </lineage>
</organism>
<proteinExistence type="inferred from homology"/>
<keyword evidence="2" id="KW-0540">Nuclease</keyword>
<keyword evidence="3" id="KW-0378">Hydrolase</keyword>
<accession>A0A2W1BV74</accession>
<dbReference type="InterPro" id="IPR044925">
    <property type="entry name" value="His-Me_finger_sf"/>
</dbReference>
<dbReference type="AlphaFoldDB" id="A0A2W1BV74"/>
<evidence type="ECO:0000256" key="2">
    <source>
        <dbReference type="ARBA" id="ARBA00022722"/>
    </source>
</evidence>
<dbReference type="InterPro" id="IPR040255">
    <property type="entry name" value="Non-specific_endonuclease"/>
</dbReference>
<dbReference type="EMBL" id="KZ149927">
    <property type="protein sequence ID" value="PZC77534.1"/>
    <property type="molecule type" value="Genomic_DNA"/>
</dbReference>
<dbReference type="InterPro" id="IPR001604">
    <property type="entry name" value="Endo_G_ENPP1-like_dom"/>
</dbReference>
<dbReference type="GO" id="GO:0005634">
    <property type="term" value="C:nucleus"/>
    <property type="evidence" value="ECO:0007669"/>
    <property type="project" value="TreeGrafter"/>
</dbReference>
<dbReference type="GO" id="GO:0046872">
    <property type="term" value="F:metal ion binding"/>
    <property type="evidence" value="ECO:0007669"/>
    <property type="project" value="UniProtKB-KW"/>
</dbReference>
<protein>
    <recommendedName>
        <fullName evidence="7">DNA/RNA non-specific endonuclease/pyrophosphatase/phosphodiesterase domain-containing protein</fullName>
    </recommendedName>
</protein>
<keyword evidence="3" id="KW-0255">Endonuclease</keyword>
<sequence>MSIIQRAFLLILCALNIQHGQKCRLNTRKHFGEPLPVIVRDNKLLEPTDKFGNIDMNYGDILTLSCEGTGNILHPNAKHELPVATISCEGGAMFKNEVWLNSPANFSLFKCNYPPRYVSKRTERLCYDGYPIIEVGYTVRNDFYPLYESCFNEAGYSAIYSKYTQKPYNALYQTKIVRPFFIADNNFGYIPVDFLFSPAGQKGAVAQLVGSAIDNYVTKTEFLSRGHLAAKTDFPLAFGERATFHYVNCAPQWVGFNGGNWNTLEVDLRNHIHIAGYNTIIYTGTFGLAQLNNEVGRRVDLYLYNDENNNPVIPVPLFFYKVVYEPTRKCGIAFVGINNPYYTIQEARQMFFCKDLCRADRAFPWLSWHPDNNNEGYTFCCTVSDFRKTVPHLPPFEVDCLLT</sequence>
<dbReference type="InterPro" id="IPR044929">
    <property type="entry name" value="DNA/RNA_non-sp_Endonuclease_sf"/>
</dbReference>
<dbReference type="FunFam" id="3.40.570.10:FF:000007">
    <property type="entry name" value="Alkaline nuclease"/>
    <property type="match status" value="1"/>
</dbReference>
<dbReference type="GO" id="GO:0005743">
    <property type="term" value="C:mitochondrial inner membrane"/>
    <property type="evidence" value="ECO:0007669"/>
    <property type="project" value="TreeGrafter"/>
</dbReference>
<dbReference type="GO" id="GO:0004521">
    <property type="term" value="F:RNA endonuclease activity"/>
    <property type="evidence" value="ECO:0007669"/>
    <property type="project" value="TreeGrafter"/>
</dbReference>
<comment type="similarity">
    <text evidence="1">Belongs to the DNA/RNA non-specific endonuclease family.</text>
</comment>
<evidence type="ECO:0000256" key="5">
    <source>
        <dbReference type="PIRSR" id="PIRSR640255-2"/>
    </source>
</evidence>
<dbReference type="SMART" id="SM00892">
    <property type="entry name" value="Endonuclease_NS"/>
    <property type="match status" value="1"/>
</dbReference>
<name>A0A2W1BV74_HELAM</name>
<evidence type="ECO:0000313" key="9">
    <source>
        <dbReference type="Proteomes" id="UP000249218"/>
    </source>
</evidence>
<dbReference type="Gene3D" id="3.40.570.10">
    <property type="entry name" value="Extracellular Endonuclease, subunit A"/>
    <property type="match status" value="1"/>
</dbReference>
<evidence type="ECO:0000256" key="3">
    <source>
        <dbReference type="ARBA" id="ARBA00022759"/>
    </source>
</evidence>
<dbReference type="GO" id="GO:0000014">
    <property type="term" value="F:single-stranded DNA endodeoxyribonuclease activity"/>
    <property type="evidence" value="ECO:0007669"/>
    <property type="project" value="TreeGrafter"/>
</dbReference>
<evidence type="ECO:0000256" key="6">
    <source>
        <dbReference type="SAM" id="SignalP"/>
    </source>
</evidence>
<dbReference type="GO" id="GO:0003676">
    <property type="term" value="F:nucleic acid binding"/>
    <property type="evidence" value="ECO:0007669"/>
    <property type="project" value="InterPro"/>
</dbReference>
<feature type="active site" description="Proton acceptor" evidence="4">
    <location>
        <position position="227"/>
    </location>
</feature>
<keyword evidence="9" id="KW-1185">Reference proteome</keyword>